<comment type="caution">
    <text evidence="1">The sequence shown here is derived from an EMBL/GenBank/DDBJ whole genome shotgun (WGS) entry which is preliminary data.</text>
</comment>
<proteinExistence type="predicted"/>
<dbReference type="RefSeq" id="WP_379885730.1">
    <property type="nucleotide sequence ID" value="NZ_JBHTLP010000045.1"/>
</dbReference>
<evidence type="ECO:0000313" key="2">
    <source>
        <dbReference type="Proteomes" id="UP001597116"/>
    </source>
</evidence>
<reference evidence="2" key="1">
    <citation type="journal article" date="2019" name="Int. J. Syst. Evol. Microbiol.">
        <title>The Global Catalogue of Microorganisms (GCM) 10K type strain sequencing project: providing services to taxonomists for standard genome sequencing and annotation.</title>
        <authorList>
            <consortium name="The Broad Institute Genomics Platform"/>
            <consortium name="The Broad Institute Genome Sequencing Center for Infectious Disease"/>
            <person name="Wu L."/>
            <person name="Ma J."/>
        </authorList>
    </citation>
    <scope>NUCLEOTIDE SEQUENCE [LARGE SCALE GENOMIC DNA]</scope>
    <source>
        <strain evidence="2">CCUG 55608</strain>
    </source>
</reference>
<dbReference type="Proteomes" id="UP001597116">
    <property type="component" value="Unassembled WGS sequence"/>
</dbReference>
<evidence type="ECO:0008006" key="3">
    <source>
        <dbReference type="Google" id="ProtNLM"/>
    </source>
</evidence>
<accession>A0ABW3QNZ4</accession>
<sequence length="104" mass="12432">MTIDQRQELKQMIEYEIGKQLPKNPLFFDDLEIDGDDCIDLMNGIATKYGVELTSYNPLDYHQTEWEVSLWPFVKVDRPFKSFDFNHLIDVIDKKRWYEPTQPS</sequence>
<keyword evidence="2" id="KW-1185">Reference proteome</keyword>
<dbReference type="EMBL" id="JBHTLP010000045">
    <property type="protein sequence ID" value="MFD1145415.1"/>
    <property type="molecule type" value="Genomic_DNA"/>
</dbReference>
<organism evidence="1 2">
    <name type="scientific">Larkinella insperata</name>
    <dbReference type="NCBI Taxonomy" id="332158"/>
    <lineage>
        <taxon>Bacteria</taxon>
        <taxon>Pseudomonadati</taxon>
        <taxon>Bacteroidota</taxon>
        <taxon>Cytophagia</taxon>
        <taxon>Cytophagales</taxon>
        <taxon>Spirosomataceae</taxon>
        <taxon>Larkinella</taxon>
    </lineage>
</organism>
<evidence type="ECO:0000313" key="1">
    <source>
        <dbReference type="EMBL" id="MFD1145415.1"/>
    </source>
</evidence>
<gene>
    <name evidence="1" type="ORF">ACFQ4C_30090</name>
</gene>
<name>A0ABW3QNZ4_9BACT</name>
<protein>
    <recommendedName>
        <fullName evidence="3">DUF1493 family protein</fullName>
    </recommendedName>
</protein>